<evidence type="ECO:0000256" key="4">
    <source>
        <dbReference type="ARBA" id="ARBA00022729"/>
    </source>
</evidence>
<dbReference type="InterPro" id="IPR001829">
    <property type="entry name" value="Pili_assmbl_chaperone_bac"/>
</dbReference>
<dbReference type="GO" id="GO:0071555">
    <property type="term" value="P:cell wall organization"/>
    <property type="evidence" value="ECO:0007669"/>
    <property type="project" value="InterPro"/>
</dbReference>
<dbReference type="SUPFAM" id="SSF49584">
    <property type="entry name" value="Periplasmic chaperone C-domain"/>
    <property type="match status" value="1"/>
</dbReference>
<dbReference type="RefSeq" id="WP_179227863.1">
    <property type="nucleotide sequence ID" value="NZ_JACBKA010000016.1"/>
</dbReference>
<gene>
    <name evidence="14" type="ORF">HZI69_07410</name>
</gene>
<dbReference type="PANTHER" id="PTHR30251">
    <property type="entry name" value="PILUS ASSEMBLY CHAPERONE"/>
    <property type="match status" value="1"/>
</dbReference>
<dbReference type="InterPro" id="IPR018046">
    <property type="entry name" value="Pili_assmbl_chaperone_CS"/>
</dbReference>
<dbReference type="GO" id="GO:0030288">
    <property type="term" value="C:outer membrane-bounded periplasmic space"/>
    <property type="evidence" value="ECO:0007669"/>
    <property type="project" value="InterPro"/>
</dbReference>
<dbReference type="Pfam" id="PF00345">
    <property type="entry name" value="PapD_N"/>
    <property type="match status" value="1"/>
</dbReference>
<evidence type="ECO:0000256" key="10">
    <source>
        <dbReference type="RuleBase" id="RU003918"/>
    </source>
</evidence>
<evidence type="ECO:0000256" key="8">
    <source>
        <dbReference type="ARBA" id="ARBA00057511"/>
    </source>
</evidence>
<keyword evidence="4 11" id="KW-0732">Signal</keyword>
<accession>A0A852PT88</accession>
<dbReference type="SUPFAM" id="SSF49354">
    <property type="entry name" value="PapD-like"/>
    <property type="match status" value="1"/>
</dbReference>
<keyword evidence="5" id="KW-0574">Periplasm</keyword>
<evidence type="ECO:0000256" key="6">
    <source>
        <dbReference type="ARBA" id="ARBA00023186"/>
    </source>
</evidence>
<dbReference type="InterPro" id="IPR050643">
    <property type="entry name" value="Periplasmic_pilus_chap"/>
</dbReference>
<evidence type="ECO:0000256" key="1">
    <source>
        <dbReference type="ARBA" id="ARBA00004418"/>
    </source>
</evidence>
<dbReference type="AlphaFoldDB" id="A0A852PT88"/>
<evidence type="ECO:0000256" key="3">
    <source>
        <dbReference type="ARBA" id="ARBA00022558"/>
    </source>
</evidence>
<reference evidence="14 15" key="1">
    <citation type="submission" date="2020-07" db="EMBL/GenBank/DDBJ databases">
        <title>Genus Haemophilus, Bergeys manual.</title>
        <authorList>
            <person name="Noerskov-Lauritsen N."/>
        </authorList>
    </citation>
    <scope>NUCLEOTIDE SEQUENCE [LARGE SCALE GENOMIC DNA]</scope>
    <source>
        <strain evidence="14 15">CCUG30047</strain>
    </source>
</reference>
<evidence type="ECO:0000259" key="12">
    <source>
        <dbReference type="Pfam" id="PF00345"/>
    </source>
</evidence>
<dbReference type="InterPro" id="IPR008962">
    <property type="entry name" value="PapD-like_sf"/>
</dbReference>
<keyword evidence="7" id="KW-0393">Immunoglobulin domain</keyword>
<organism evidence="14 15">
    <name type="scientific">Haemophilus haemolyticus</name>
    <dbReference type="NCBI Taxonomy" id="726"/>
    <lineage>
        <taxon>Bacteria</taxon>
        <taxon>Pseudomonadati</taxon>
        <taxon>Pseudomonadota</taxon>
        <taxon>Gammaproteobacteria</taxon>
        <taxon>Pasteurellales</taxon>
        <taxon>Pasteurellaceae</taxon>
        <taxon>Haemophilus</taxon>
    </lineage>
</organism>
<dbReference type="PRINTS" id="PR00969">
    <property type="entry name" value="CHAPERONPILI"/>
</dbReference>
<dbReference type="Pfam" id="PF02753">
    <property type="entry name" value="PapD_C"/>
    <property type="match status" value="1"/>
</dbReference>
<dbReference type="EMBL" id="JACBKA010000016">
    <property type="protein sequence ID" value="NYA27660.1"/>
    <property type="molecule type" value="Genomic_DNA"/>
</dbReference>
<feature type="domain" description="Pili assembly chaperone N-terminal" evidence="12">
    <location>
        <begin position="21"/>
        <end position="146"/>
    </location>
</feature>
<sequence>MFKKIVFGLTALFTFSAQANVVIIGTRVIYPQDQKNIIVKLENNGKNAALVQAWLDTGDQNADPKNIKTPFIITPPVSRVEAKSGQSLRITYAGSQSLPQDRESLYYFNLLDIPPKPSAERLAESPNFLQLAIRSRLKFFYRPSNLPITVTDAYQAVKWIATPDGIKVSNQTPYYMSYVSAQINKTSVKDARMVAPFSEEVFHVSGARAGSKVTWNLINDFGGDTIGESILQ</sequence>
<dbReference type="PANTHER" id="PTHR30251:SF2">
    <property type="entry name" value="FIMBRIAL CHAPERONE YADV-RELATED"/>
    <property type="match status" value="1"/>
</dbReference>
<evidence type="ECO:0000256" key="9">
    <source>
        <dbReference type="ARBA" id="ARBA00071520"/>
    </source>
</evidence>
<dbReference type="FunFam" id="2.60.40.10:FF:000458">
    <property type="entry name" value="Molecular chaperone FimC"/>
    <property type="match status" value="1"/>
</dbReference>
<dbReference type="InterPro" id="IPR036316">
    <property type="entry name" value="Pili_assmbl_chap_C_dom_sf"/>
</dbReference>
<comment type="caution">
    <text evidence="14">The sequence shown here is derived from an EMBL/GenBank/DDBJ whole genome shotgun (WGS) entry which is preliminary data.</text>
</comment>
<dbReference type="InterPro" id="IPR013783">
    <property type="entry name" value="Ig-like_fold"/>
</dbReference>
<protein>
    <recommendedName>
        <fullName evidence="9">Chaperone protein HifB</fullName>
    </recommendedName>
</protein>
<dbReference type="PROSITE" id="PS00635">
    <property type="entry name" value="PILI_CHAPERONE"/>
    <property type="match status" value="1"/>
</dbReference>
<evidence type="ECO:0000259" key="13">
    <source>
        <dbReference type="Pfam" id="PF02753"/>
    </source>
</evidence>
<evidence type="ECO:0000256" key="11">
    <source>
        <dbReference type="SAM" id="SignalP"/>
    </source>
</evidence>
<comment type="similarity">
    <text evidence="2 10">Belongs to the periplasmic pilus chaperone family.</text>
</comment>
<feature type="domain" description="Pili assembly chaperone C-terminal" evidence="13">
    <location>
        <begin position="168"/>
        <end position="224"/>
    </location>
</feature>
<evidence type="ECO:0000313" key="14">
    <source>
        <dbReference type="EMBL" id="NYA27660.1"/>
    </source>
</evidence>
<name>A0A852PT88_HAEHA</name>
<dbReference type="InterPro" id="IPR016147">
    <property type="entry name" value="Pili_assmbl_chaperone_N"/>
</dbReference>
<feature type="signal peptide" evidence="11">
    <location>
        <begin position="1"/>
        <end position="19"/>
    </location>
</feature>
<feature type="chain" id="PRO_5032291185" description="Chaperone protein HifB" evidence="11">
    <location>
        <begin position="20"/>
        <end position="232"/>
    </location>
</feature>
<dbReference type="Gene3D" id="2.60.40.10">
    <property type="entry name" value="Immunoglobulins"/>
    <property type="match status" value="2"/>
</dbReference>
<comment type="function">
    <text evidence="8">Mediates assembly of pili by forming soluble multimeric complexes with pili subunits as an intermediate step in the assembly process. This protein is involved in type B pili (HifA) assembly.</text>
</comment>
<evidence type="ECO:0000256" key="7">
    <source>
        <dbReference type="ARBA" id="ARBA00023319"/>
    </source>
</evidence>
<keyword evidence="3" id="KW-1029">Fimbrium biogenesis</keyword>
<comment type="subcellular location">
    <subcellularLocation>
        <location evidence="1 10">Periplasm</location>
    </subcellularLocation>
</comment>
<evidence type="ECO:0000256" key="2">
    <source>
        <dbReference type="ARBA" id="ARBA00007399"/>
    </source>
</evidence>
<evidence type="ECO:0000313" key="15">
    <source>
        <dbReference type="Proteomes" id="UP000590599"/>
    </source>
</evidence>
<dbReference type="Proteomes" id="UP000590599">
    <property type="component" value="Unassembled WGS sequence"/>
</dbReference>
<proteinExistence type="inferred from homology"/>
<evidence type="ECO:0000256" key="5">
    <source>
        <dbReference type="ARBA" id="ARBA00022764"/>
    </source>
</evidence>
<dbReference type="InterPro" id="IPR016148">
    <property type="entry name" value="Pili_assmbl_chaperone_C"/>
</dbReference>
<keyword evidence="6 10" id="KW-0143">Chaperone</keyword>